<dbReference type="SUPFAM" id="SSF48726">
    <property type="entry name" value="Immunoglobulin"/>
    <property type="match status" value="1"/>
</dbReference>
<dbReference type="AlphaFoldDB" id="A0A9N9R052"/>
<dbReference type="Gene3D" id="2.60.40.10">
    <property type="entry name" value="Immunoglobulins"/>
    <property type="match status" value="1"/>
</dbReference>
<evidence type="ECO:0000313" key="6">
    <source>
        <dbReference type="EMBL" id="CAG9787186.1"/>
    </source>
</evidence>
<dbReference type="InterPro" id="IPR051170">
    <property type="entry name" value="Neural/epithelial_adhesion"/>
</dbReference>
<organism evidence="6 7">
    <name type="scientific">Diatraea saccharalis</name>
    <name type="common">sugarcane borer</name>
    <dbReference type="NCBI Taxonomy" id="40085"/>
    <lineage>
        <taxon>Eukaryota</taxon>
        <taxon>Metazoa</taxon>
        <taxon>Ecdysozoa</taxon>
        <taxon>Arthropoda</taxon>
        <taxon>Hexapoda</taxon>
        <taxon>Insecta</taxon>
        <taxon>Pterygota</taxon>
        <taxon>Neoptera</taxon>
        <taxon>Endopterygota</taxon>
        <taxon>Lepidoptera</taxon>
        <taxon>Glossata</taxon>
        <taxon>Ditrysia</taxon>
        <taxon>Pyraloidea</taxon>
        <taxon>Crambidae</taxon>
        <taxon>Crambinae</taxon>
        <taxon>Diatraea</taxon>
    </lineage>
</organism>
<dbReference type="InterPro" id="IPR036179">
    <property type="entry name" value="Ig-like_dom_sf"/>
</dbReference>
<feature type="domain" description="Ig-like" evidence="5">
    <location>
        <begin position="28"/>
        <end position="127"/>
    </location>
</feature>
<sequence length="193" mass="21723">MGAYYCIASNGIPPTVSRRYHVEVHFIPQVKVTNQLVGAPLGSDVELQCYIEASPKAMNSWYREDGKSLVSDKIMENPKLRIEETILNDYSRWMNLTIKSLSLNDYGTYVCASVNALGKMESQVSLHRLQLSMNGFGAEEPMVSGAAWQRARNLPSARDRPAASHAHQYFLTKHLPPQLYALLLTALRYVNTF</sequence>
<reference evidence="6" key="1">
    <citation type="submission" date="2021-12" db="EMBL/GenBank/DDBJ databases">
        <authorList>
            <person name="King R."/>
        </authorList>
    </citation>
    <scope>NUCLEOTIDE SEQUENCE</scope>
</reference>
<keyword evidence="1" id="KW-0732">Signal</keyword>
<dbReference type="Proteomes" id="UP001153714">
    <property type="component" value="Chromosome 17"/>
</dbReference>
<keyword evidence="7" id="KW-1185">Reference proteome</keyword>
<dbReference type="OrthoDB" id="10012075at2759"/>
<accession>A0A9N9R052</accession>
<gene>
    <name evidence="6" type="ORF">DIATSA_LOCUS5090</name>
</gene>
<dbReference type="GO" id="GO:0043005">
    <property type="term" value="C:neuron projection"/>
    <property type="evidence" value="ECO:0007669"/>
    <property type="project" value="TreeGrafter"/>
</dbReference>
<evidence type="ECO:0000256" key="4">
    <source>
        <dbReference type="ARBA" id="ARBA00023319"/>
    </source>
</evidence>
<dbReference type="PANTHER" id="PTHR12231:SF265">
    <property type="entry name" value="DPR-INTERACTING PROTEIN LAMBDA"/>
    <property type="match status" value="1"/>
</dbReference>
<reference evidence="6" key="2">
    <citation type="submission" date="2022-10" db="EMBL/GenBank/DDBJ databases">
        <authorList>
            <consortium name="ENA_rothamsted_submissions"/>
            <consortium name="culmorum"/>
            <person name="King R."/>
        </authorList>
    </citation>
    <scope>NUCLEOTIDE SEQUENCE</scope>
</reference>
<proteinExistence type="predicted"/>
<name>A0A9N9R052_9NEOP</name>
<keyword evidence="2" id="KW-0677">Repeat</keyword>
<evidence type="ECO:0000256" key="2">
    <source>
        <dbReference type="ARBA" id="ARBA00022737"/>
    </source>
</evidence>
<protein>
    <recommendedName>
        <fullName evidence="5">Ig-like domain-containing protein</fullName>
    </recommendedName>
</protein>
<evidence type="ECO:0000256" key="1">
    <source>
        <dbReference type="ARBA" id="ARBA00022729"/>
    </source>
</evidence>
<keyword evidence="4" id="KW-0393">Immunoglobulin domain</keyword>
<dbReference type="SMART" id="SM00409">
    <property type="entry name" value="IG"/>
    <property type="match status" value="1"/>
</dbReference>
<evidence type="ECO:0000256" key="3">
    <source>
        <dbReference type="ARBA" id="ARBA00023157"/>
    </source>
</evidence>
<dbReference type="SMART" id="SM00408">
    <property type="entry name" value="IGc2"/>
    <property type="match status" value="1"/>
</dbReference>
<dbReference type="PANTHER" id="PTHR12231">
    <property type="entry name" value="CTX-RELATED TYPE I TRANSMEMBRANE PROTEIN"/>
    <property type="match status" value="1"/>
</dbReference>
<evidence type="ECO:0000259" key="5">
    <source>
        <dbReference type="PROSITE" id="PS50835"/>
    </source>
</evidence>
<dbReference type="InterPro" id="IPR013783">
    <property type="entry name" value="Ig-like_fold"/>
</dbReference>
<dbReference type="PROSITE" id="PS50835">
    <property type="entry name" value="IG_LIKE"/>
    <property type="match status" value="1"/>
</dbReference>
<dbReference type="InterPro" id="IPR003599">
    <property type="entry name" value="Ig_sub"/>
</dbReference>
<dbReference type="Pfam" id="PF13927">
    <property type="entry name" value="Ig_3"/>
    <property type="match status" value="1"/>
</dbReference>
<dbReference type="EMBL" id="OU893348">
    <property type="protein sequence ID" value="CAG9787186.1"/>
    <property type="molecule type" value="Genomic_DNA"/>
</dbReference>
<evidence type="ECO:0000313" key="7">
    <source>
        <dbReference type="Proteomes" id="UP001153714"/>
    </source>
</evidence>
<dbReference type="InterPro" id="IPR003598">
    <property type="entry name" value="Ig_sub2"/>
</dbReference>
<dbReference type="InterPro" id="IPR007110">
    <property type="entry name" value="Ig-like_dom"/>
</dbReference>
<keyword evidence="3" id="KW-1015">Disulfide bond</keyword>